<organism evidence="1 2">
    <name type="scientific">Entomophthora muscae</name>
    <dbReference type="NCBI Taxonomy" id="34485"/>
    <lineage>
        <taxon>Eukaryota</taxon>
        <taxon>Fungi</taxon>
        <taxon>Fungi incertae sedis</taxon>
        <taxon>Zoopagomycota</taxon>
        <taxon>Entomophthoromycotina</taxon>
        <taxon>Entomophthoromycetes</taxon>
        <taxon>Entomophthorales</taxon>
        <taxon>Entomophthoraceae</taxon>
        <taxon>Entomophthora</taxon>
    </lineage>
</organism>
<proteinExistence type="predicted"/>
<reference evidence="1" key="1">
    <citation type="submission" date="2022-04" db="EMBL/GenBank/DDBJ databases">
        <title>Genome of the entomopathogenic fungus Entomophthora muscae.</title>
        <authorList>
            <person name="Elya C."/>
            <person name="Lovett B.R."/>
            <person name="Lee E."/>
            <person name="Macias A.M."/>
            <person name="Hajek A.E."/>
            <person name="De Bivort B.L."/>
            <person name="Kasson M.T."/>
            <person name="De Fine Licht H.H."/>
            <person name="Stajich J.E."/>
        </authorList>
    </citation>
    <scope>NUCLEOTIDE SEQUENCE</scope>
    <source>
        <strain evidence="1">Berkeley</strain>
    </source>
</reference>
<sequence length="207" mass="21650">MIGFIALVFASGFGKVMSSCLAQENMDMCIQLHTRSIHDSCYANNGQNYKCLCDSIPALAGCYDNCPSDMGAMGRKENALAEREAYCRAASQGSATAITETSSVVPSPTINAFFAVSSDGASVTINAGPTQVIAPIRGGEPNFNTPFAGSLYHSYTLGSLTIGYSSASMKYAANAYNSTSSSDALSSKPIPTLTLTPLLAILAYFAL</sequence>
<accession>A0ACC2RL26</accession>
<keyword evidence="2" id="KW-1185">Reference proteome</keyword>
<gene>
    <name evidence="1" type="ORF">DSO57_1011844</name>
</gene>
<evidence type="ECO:0000313" key="2">
    <source>
        <dbReference type="Proteomes" id="UP001165960"/>
    </source>
</evidence>
<dbReference type="Proteomes" id="UP001165960">
    <property type="component" value="Unassembled WGS sequence"/>
</dbReference>
<evidence type="ECO:0000313" key="1">
    <source>
        <dbReference type="EMBL" id="KAJ9050727.1"/>
    </source>
</evidence>
<name>A0ACC2RL26_9FUNG</name>
<protein>
    <submittedName>
        <fullName evidence="1">Uncharacterized protein</fullName>
    </submittedName>
</protein>
<dbReference type="EMBL" id="QTSX02007141">
    <property type="protein sequence ID" value="KAJ9050727.1"/>
    <property type="molecule type" value="Genomic_DNA"/>
</dbReference>
<comment type="caution">
    <text evidence="1">The sequence shown here is derived from an EMBL/GenBank/DDBJ whole genome shotgun (WGS) entry which is preliminary data.</text>
</comment>